<reference evidence="2 3" key="1">
    <citation type="submission" date="2019-05" db="EMBL/GenBank/DDBJ databases">
        <title>Genome sequences of Thalassotalea litorea 1K03283.</title>
        <authorList>
            <person name="Zhang D."/>
        </authorList>
    </citation>
    <scope>NUCLEOTIDE SEQUENCE [LARGE SCALE GENOMIC DNA]</scope>
    <source>
        <strain evidence="2 3">MCCC 1K03283</strain>
    </source>
</reference>
<feature type="chain" id="PRO_5024380431" description="DUF3718 domain-containing protein" evidence="1">
    <location>
        <begin position="19"/>
        <end position="99"/>
    </location>
</feature>
<dbReference type="AlphaFoldDB" id="A0A5R9ISY4"/>
<dbReference type="Proteomes" id="UP000307790">
    <property type="component" value="Unassembled WGS sequence"/>
</dbReference>
<evidence type="ECO:0000313" key="2">
    <source>
        <dbReference type="EMBL" id="TLU66296.1"/>
    </source>
</evidence>
<evidence type="ECO:0008006" key="4">
    <source>
        <dbReference type="Google" id="ProtNLM"/>
    </source>
</evidence>
<comment type="caution">
    <text evidence="2">The sequence shown here is derived from an EMBL/GenBank/DDBJ whole genome shotgun (WGS) entry which is preliminary data.</text>
</comment>
<dbReference type="EMBL" id="VCBC01000005">
    <property type="protein sequence ID" value="TLU66296.1"/>
    <property type="molecule type" value="Genomic_DNA"/>
</dbReference>
<evidence type="ECO:0000313" key="3">
    <source>
        <dbReference type="Proteomes" id="UP000307790"/>
    </source>
</evidence>
<organism evidence="2 3">
    <name type="scientific">Thalassotalea litorea</name>
    <dbReference type="NCBI Taxonomy" id="2020715"/>
    <lineage>
        <taxon>Bacteria</taxon>
        <taxon>Pseudomonadati</taxon>
        <taxon>Pseudomonadota</taxon>
        <taxon>Gammaproteobacteria</taxon>
        <taxon>Alteromonadales</taxon>
        <taxon>Colwelliaceae</taxon>
        <taxon>Thalassotalea</taxon>
    </lineage>
</organism>
<keyword evidence="1" id="KW-0732">Signal</keyword>
<accession>A0A5R9ISY4</accession>
<sequence>MYKIILAAGLTASFAVNATATNEHLVTGNMAPEARLATLYDVKIHTVKSETQQCWISATRDGQTVTTARVEPSNSAFKRDALKACVKRDEMFELIQQAK</sequence>
<name>A0A5R9ISY4_9GAMM</name>
<keyword evidence="3" id="KW-1185">Reference proteome</keyword>
<proteinExistence type="predicted"/>
<dbReference type="OrthoDB" id="6402022at2"/>
<dbReference type="RefSeq" id="WP_138319171.1">
    <property type="nucleotide sequence ID" value="NZ_VCBC01000005.1"/>
</dbReference>
<feature type="signal peptide" evidence="1">
    <location>
        <begin position="1"/>
        <end position="18"/>
    </location>
</feature>
<gene>
    <name evidence="2" type="ORF">FE810_06240</name>
</gene>
<protein>
    <recommendedName>
        <fullName evidence="4">DUF3718 domain-containing protein</fullName>
    </recommendedName>
</protein>
<evidence type="ECO:0000256" key="1">
    <source>
        <dbReference type="SAM" id="SignalP"/>
    </source>
</evidence>